<name>A0A821W9Z8_9NEOP</name>
<keyword evidence="4" id="KW-1185">Reference proteome</keyword>
<organism evidence="3 4">
    <name type="scientific">Pieris macdunnoughi</name>
    <dbReference type="NCBI Taxonomy" id="345717"/>
    <lineage>
        <taxon>Eukaryota</taxon>
        <taxon>Metazoa</taxon>
        <taxon>Ecdysozoa</taxon>
        <taxon>Arthropoda</taxon>
        <taxon>Hexapoda</taxon>
        <taxon>Insecta</taxon>
        <taxon>Pterygota</taxon>
        <taxon>Neoptera</taxon>
        <taxon>Endopterygota</taxon>
        <taxon>Lepidoptera</taxon>
        <taxon>Glossata</taxon>
        <taxon>Ditrysia</taxon>
        <taxon>Papilionoidea</taxon>
        <taxon>Pieridae</taxon>
        <taxon>Pierinae</taxon>
        <taxon>Pieris</taxon>
    </lineage>
</organism>
<sequence length="372" mass="41842">MCWPGGQYNTAKVLPNEIKVMQANVQRSAVATEELIFEAKKQRISILLVQEPYIGAARSMKNYSGTRVYQHTGSGNHIKAAIVVLDNNIHIIQHPEISSPNMIAISVDTQKGKLSLVSIYFEPYPIPLSPYLQTLKQAIEKLGPRTIVGGDINARNVWWGDRITNERGEEAEATFHSAGLEILNQGGTPTFNTNRGNTLYTSCVDVTVATPDLLGLIVDWRVDQSVTSSDHNAIQFEITSRIKRDDGHARSTRVYNVRKANWTHFRAKFKQLLSEHELTSHNINTLNSTTLLENTIVQYTQLITDTCDTHIPKIKVHRKHTTPLVDRRASSNEEKRPKNEEENQILLCYPPTYCYRAIQQGEAGIPGSSKQE</sequence>
<dbReference type="Gene3D" id="3.60.10.10">
    <property type="entry name" value="Endonuclease/exonuclease/phosphatase"/>
    <property type="match status" value="1"/>
</dbReference>
<dbReference type="Proteomes" id="UP000663880">
    <property type="component" value="Unassembled WGS sequence"/>
</dbReference>
<feature type="domain" description="Endonuclease/exonuclease/phosphatase" evidence="2">
    <location>
        <begin position="115"/>
        <end position="234"/>
    </location>
</feature>
<accession>A0A821W9Z8</accession>
<dbReference type="GO" id="GO:0003824">
    <property type="term" value="F:catalytic activity"/>
    <property type="evidence" value="ECO:0007669"/>
    <property type="project" value="InterPro"/>
</dbReference>
<dbReference type="Pfam" id="PF14529">
    <property type="entry name" value="Exo_endo_phos_2"/>
    <property type="match status" value="1"/>
</dbReference>
<dbReference type="OrthoDB" id="411823at2759"/>
<dbReference type="PANTHER" id="PTHR33273:SF4">
    <property type="entry name" value="ENDONUCLEASE_EXONUCLEASE_PHOSPHATASE DOMAIN-CONTAINING PROTEIN"/>
    <property type="match status" value="1"/>
</dbReference>
<feature type="region of interest" description="Disordered" evidence="1">
    <location>
        <begin position="318"/>
        <end position="342"/>
    </location>
</feature>
<dbReference type="SUPFAM" id="SSF56219">
    <property type="entry name" value="DNase I-like"/>
    <property type="match status" value="1"/>
</dbReference>
<protein>
    <recommendedName>
        <fullName evidence="2">Endonuclease/exonuclease/phosphatase domain-containing protein</fullName>
    </recommendedName>
</protein>
<dbReference type="EMBL" id="CAJOBZ010000058">
    <property type="protein sequence ID" value="CAF4921505.1"/>
    <property type="molecule type" value="Genomic_DNA"/>
</dbReference>
<dbReference type="InterPro" id="IPR005135">
    <property type="entry name" value="Endo/exonuclease/phosphatase"/>
</dbReference>
<dbReference type="InterPro" id="IPR036691">
    <property type="entry name" value="Endo/exonu/phosph_ase_sf"/>
</dbReference>
<evidence type="ECO:0000313" key="4">
    <source>
        <dbReference type="Proteomes" id="UP000663880"/>
    </source>
</evidence>
<reference evidence="3" key="1">
    <citation type="submission" date="2021-02" db="EMBL/GenBank/DDBJ databases">
        <authorList>
            <person name="Steward A R."/>
        </authorList>
    </citation>
    <scope>NUCLEOTIDE SEQUENCE</scope>
</reference>
<evidence type="ECO:0000259" key="2">
    <source>
        <dbReference type="Pfam" id="PF14529"/>
    </source>
</evidence>
<evidence type="ECO:0000313" key="3">
    <source>
        <dbReference type="EMBL" id="CAF4921505.1"/>
    </source>
</evidence>
<proteinExistence type="predicted"/>
<comment type="caution">
    <text evidence="3">The sequence shown here is derived from an EMBL/GenBank/DDBJ whole genome shotgun (WGS) entry which is preliminary data.</text>
</comment>
<dbReference type="CDD" id="cd09077">
    <property type="entry name" value="R1-I-EN"/>
    <property type="match status" value="1"/>
</dbReference>
<evidence type="ECO:0000256" key="1">
    <source>
        <dbReference type="SAM" id="MobiDB-lite"/>
    </source>
</evidence>
<feature type="compositionally biased region" description="Basic and acidic residues" evidence="1">
    <location>
        <begin position="325"/>
        <end position="341"/>
    </location>
</feature>
<dbReference type="AlphaFoldDB" id="A0A821W9Z8"/>
<dbReference type="PANTHER" id="PTHR33273">
    <property type="entry name" value="DOMAIN-CONTAINING PROTEIN, PUTATIVE-RELATED"/>
    <property type="match status" value="1"/>
</dbReference>
<gene>
    <name evidence="3" type="ORF">PMACD_LOCUS13071</name>
</gene>